<proteinExistence type="predicted"/>
<dbReference type="Pfam" id="PF12937">
    <property type="entry name" value="F-box-like"/>
    <property type="match status" value="1"/>
</dbReference>
<comment type="caution">
    <text evidence="3">The sequence shown here is derived from an EMBL/GenBank/DDBJ whole genome shotgun (WGS) entry which is preliminary data.</text>
</comment>
<accession>A0AAV9VXX7</accession>
<organism evidence="3 4">
    <name type="scientific">Arthrobotrys musiformis</name>
    <dbReference type="NCBI Taxonomy" id="47236"/>
    <lineage>
        <taxon>Eukaryota</taxon>
        <taxon>Fungi</taxon>
        <taxon>Dikarya</taxon>
        <taxon>Ascomycota</taxon>
        <taxon>Pezizomycotina</taxon>
        <taxon>Orbiliomycetes</taxon>
        <taxon>Orbiliales</taxon>
        <taxon>Orbiliaceae</taxon>
        <taxon>Arthrobotrys</taxon>
    </lineage>
</organism>
<evidence type="ECO:0000259" key="2">
    <source>
        <dbReference type="PROSITE" id="PS50181"/>
    </source>
</evidence>
<evidence type="ECO:0000256" key="1">
    <source>
        <dbReference type="SAM" id="MobiDB-lite"/>
    </source>
</evidence>
<dbReference type="Proteomes" id="UP001370758">
    <property type="component" value="Unassembled WGS sequence"/>
</dbReference>
<name>A0AAV9VXX7_9PEZI</name>
<reference evidence="3 4" key="1">
    <citation type="submission" date="2023-08" db="EMBL/GenBank/DDBJ databases">
        <authorList>
            <person name="Palmer J.M."/>
        </authorList>
    </citation>
    <scope>NUCLEOTIDE SEQUENCE [LARGE SCALE GENOMIC DNA]</scope>
    <source>
        <strain evidence="3 4">TWF481</strain>
    </source>
</reference>
<evidence type="ECO:0000313" key="3">
    <source>
        <dbReference type="EMBL" id="KAK6498342.1"/>
    </source>
</evidence>
<dbReference type="InterPro" id="IPR036047">
    <property type="entry name" value="F-box-like_dom_sf"/>
</dbReference>
<protein>
    <recommendedName>
        <fullName evidence="2">F-box domain-containing protein</fullName>
    </recommendedName>
</protein>
<dbReference type="Gene3D" id="1.20.1280.50">
    <property type="match status" value="1"/>
</dbReference>
<evidence type="ECO:0000313" key="4">
    <source>
        <dbReference type="Proteomes" id="UP001370758"/>
    </source>
</evidence>
<dbReference type="Pfam" id="PF00646">
    <property type="entry name" value="F-box"/>
    <property type="match status" value="1"/>
</dbReference>
<dbReference type="EMBL" id="JAVHJL010000008">
    <property type="protein sequence ID" value="KAK6498342.1"/>
    <property type="molecule type" value="Genomic_DNA"/>
</dbReference>
<feature type="region of interest" description="Disordered" evidence="1">
    <location>
        <begin position="1"/>
        <end position="22"/>
    </location>
</feature>
<dbReference type="PROSITE" id="PS50181">
    <property type="entry name" value="FBOX"/>
    <property type="match status" value="1"/>
</dbReference>
<dbReference type="InterPro" id="IPR001810">
    <property type="entry name" value="F-box_dom"/>
</dbReference>
<gene>
    <name evidence="3" type="ORF">TWF481_010933</name>
</gene>
<dbReference type="SUPFAM" id="SSF81383">
    <property type="entry name" value="F-box domain"/>
    <property type="match status" value="1"/>
</dbReference>
<sequence length="318" mass="36645">MQQNSPLHASSHPYAPPQAKPRPSGDITMSLLLLPSEILIHIISHLDAFTALHILRTVCRRLNTLCNAVHPLMHHLPIPLWLKILKSLPPIDLFSLKQSSLSFANLFAFLISRDRLPNTYFGHHPASANSIRRYRKDYLHLHPFLTQIQYWQTSWQRGGGEESIASAALFESPTPLPYYQCILYIHPYIRFRDTEHNGFENVVLRKRRMSRVITSLDVLVAADKMLLQRQNEVYLRVRRGVLYICRSAEDFEDHEAVYVDDEAEVDFIDDLVSKEGFLRSPDIGAAGTFEAEFHGIDRLAKRKERGGGVWSMIYVKRF</sequence>
<keyword evidence="4" id="KW-1185">Reference proteome</keyword>
<dbReference type="SMART" id="SM00256">
    <property type="entry name" value="FBOX"/>
    <property type="match status" value="2"/>
</dbReference>
<feature type="domain" description="F-box" evidence="2">
    <location>
        <begin position="28"/>
        <end position="76"/>
    </location>
</feature>
<dbReference type="AlphaFoldDB" id="A0AAV9VXX7"/>